<name>A0ACB8XN53_ARCLA</name>
<accession>A0ACB8XN53</accession>
<gene>
    <name evidence="1" type="ORF">L6452_40611</name>
</gene>
<dbReference type="Proteomes" id="UP001055879">
    <property type="component" value="Linkage Group LG16"/>
</dbReference>
<protein>
    <submittedName>
        <fullName evidence="1">Uncharacterized protein</fullName>
    </submittedName>
</protein>
<keyword evidence="2" id="KW-1185">Reference proteome</keyword>
<evidence type="ECO:0000313" key="1">
    <source>
        <dbReference type="EMBL" id="KAI3669377.1"/>
    </source>
</evidence>
<proteinExistence type="predicted"/>
<reference evidence="1 2" key="2">
    <citation type="journal article" date="2022" name="Mol. Ecol. Resour.">
        <title>The genomes of chicory, endive, great burdock and yacon provide insights into Asteraceae paleo-polyploidization history and plant inulin production.</title>
        <authorList>
            <person name="Fan W."/>
            <person name="Wang S."/>
            <person name="Wang H."/>
            <person name="Wang A."/>
            <person name="Jiang F."/>
            <person name="Liu H."/>
            <person name="Zhao H."/>
            <person name="Xu D."/>
            <person name="Zhang Y."/>
        </authorList>
    </citation>
    <scope>NUCLEOTIDE SEQUENCE [LARGE SCALE GENOMIC DNA]</scope>
    <source>
        <strain evidence="2">cv. Niubang</strain>
    </source>
</reference>
<dbReference type="EMBL" id="CM042062">
    <property type="protein sequence ID" value="KAI3669377.1"/>
    <property type="molecule type" value="Genomic_DNA"/>
</dbReference>
<organism evidence="1 2">
    <name type="scientific">Arctium lappa</name>
    <name type="common">Greater burdock</name>
    <name type="synonym">Lappa major</name>
    <dbReference type="NCBI Taxonomy" id="4217"/>
    <lineage>
        <taxon>Eukaryota</taxon>
        <taxon>Viridiplantae</taxon>
        <taxon>Streptophyta</taxon>
        <taxon>Embryophyta</taxon>
        <taxon>Tracheophyta</taxon>
        <taxon>Spermatophyta</taxon>
        <taxon>Magnoliopsida</taxon>
        <taxon>eudicotyledons</taxon>
        <taxon>Gunneridae</taxon>
        <taxon>Pentapetalae</taxon>
        <taxon>asterids</taxon>
        <taxon>campanulids</taxon>
        <taxon>Asterales</taxon>
        <taxon>Asteraceae</taxon>
        <taxon>Carduoideae</taxon>
        <taxon>Cardueae</taxon>
        <taxon>Arctiinae</taxon>
        <taxon>Arctium</taxon>
    </lineage>
</organism>
<comment type="caution">
    <text evidence="1">The sequence shown here is derived from an EMBL/GenBank/DDBJ whole genome shotgun (WGS) entry which is preliminary data.</text>
</comment>
<sequence length="98" mass="10530">MSKVPTVLDWVIGGNRSCTEATECKGNGSCKDAKIGGYHCICNEGYETSTSARIKTVVLVIIAVILQGVTVVLLGQDTPGMQQLHMIVNLLLKIQNLQ</sequence>
<reference evidence="2" key="1">
    <citation type="journal article" date="2022" name="Mol. Ecol. Resour.">
        <title>The genomes of chicory, endive, great burdock and yacon provide insights into Asteraceae palaeo-polyploidization history and plant inulin production.</title>
        <authorList>
            <person name="Fan W."/>
            <person name="Wang S."/>
            <person name="Wang H."/>
            <person name="Wang A."/>
            <person name="Jiang F."/>
            <person name="Liu H."/>
            <person name="Zhao H."/>
            <person name="Xu D."/>
            <person name="Zhang Y."/>
        </authorList>
    </citation>
    <scope>NUCLEOTIDE SEQUENCE [LARGE SCALE GENOMIC DNA]</scope>
    <source>
        <strain evidence="2">cv. Niubang</strain>
    </source>
</reference>
<evidence type="ECO:0000313" key="2">
    <source>
        <dbReference type="Proteomes" id="UP001055879"/>
    </source>
</evidence>